<evidence type="ECO:0000313" key="4">
    <source>
        <dbReference type="Proteomes" id="UP000665043"/>
    </source>
</evidence>
<feature type="transmembrane region" description="Helical" evidence="1">
    <location>
        <begin position="70"/>
        <end position="95"/>
    </location>
</feature>
<dbReference type="RefSeq" id="WP_209366988.1">
    <property type="nucleotide sequence ID" value="NZ_CP046956.1"/>
</dbReference>
<evidence type="ECO:0000259" key="2">
    <source>
        <dbReference type="Pfam" id="PF18902"/>
    </source>
</evidence>
<protein>
    <recommendedName>
        <fullName evidence="2">DUF5658 domain-containing protein</fullName>
    </recommendedName>
</protein>
<feature type="transmembrane region" description="Helical" evidence="1">
    <location>
        <begin position="43"/>
        <end position="63"/>
    </location>
</feature>
<keyword evidence="4" id="KW-1185">Reference proteome</keyword>
<accession>A0ABX7VRT6</accession>
<dbReference type="Pfam" id="PF18902">
    <property type="entry name" value="DUF5658"/>
    <property type="match status" value="1"/>
</dbReference>
<keyword evidence="1" id="KW-0472">Membrane</keyword>
<organism evidence="3 4">
    <name type="scientific">Sediminibacillus dalangtanensis</name>
    <dbReference type="NCBI Taxonomy" id="2729421"/>
    <lineage>
        <taxon>Bacteria</taxon>
        <taxon>Bacillati</taxon>
        <taxon>Bacillota</taxon>
        <taxon>Bacilli</taxon>
        <taxon>Bacillales</taxon>
        <taxon>Bacillaceae</taxon>
        <taxon>Sediminibacillus</taxon>
    </lineage>
</organism>
<evidence type="ECO:0000256" key="1">
    <source>
        <dbReference type="SAM" id="Phobius"/>
    </source>
</evidence>
<name>A0ABX7VRT6_9BACI</name>
<keyword evidence="1" id="KW-0812">Transmembrane</keyword>
<reference evidence="3 4" key="1">
    <citation type="submission" date="2019-12" db="EMBL/GenBank/DDBJ databases">
        <title>The whole genome sequencing of a strain isolated from a Mars analog, Dalangtan Playa.</title>
        <authorList>
            <person name="Huang T."/>
        </authorList>
    </citation>
    <scope>NUCLEOTIDE SEQUENCE [LARGE SCALE GENOMIC DNA]</scope>
    <source>
        <strain evidence="3 4">DP4-553-S</strain>
    </source>
</reference>
<dbReference type="Proteomes" id="UP000665043">
    <property type="component" value="Chromosome"/>
</dbReference>
<dbReference type="EMBL" id="CP046956">
    <property type="protein sequence ID" value="QTM98310.1"/>
    <property type="molecule type" value="Genomic_DNA"/>
</dbReference>
<evidence type="ECO:0000313" key="3">
    <source>
        <dbReference type="EMBL" id="QTM98310.1"/>
    </source>
</evidence>
<sequence length="98" mass="11151">MKTCFLYLALLNLLDGVITFLGIKYEYISEANPLMNSLYQSGPFLFLLIKLLLSAMLIGFCVIHKLPRSLVARLLACTAAFLYSVICLMHGFWLWQLT</sequence>
<gene>
    <name evidence="3" type="ORF">ERJ70_02655</name>
</gene>
<keyword evidence="1" id="KW-1133">Transmembrane helix</keyword>
<dbReference type="InterPro" id="IPR043717">
    <property type="entry name" value="DUF5658"/>
</dbReference>
<feature type="domain" description="DUF5658" evidence="2">
    <location>
        <begin position="6"/>
        <end position="95"/>
    </location>
</feature>
<proteinExistence type="predicted"/>